<gene>
    <name evidence="1" type="ORF">ACFFH7_36630</name>
</gene>
<reference evidence="1 2" key="1">
    <citation type="submission" date="2024-09" db="EMBL/GenBank/DDBJ databases">
        <authorList>
            <person name="Sun Q."/>
            <person name="Mori K."/>
        </authorList>
    </citation>
    <scope>NUCLEOTIDE SEQUENCE [LARGE SCALE GENOMIC DNA]</scope>
    <source>
        <strain evidence="1 2">TBRC 1432</strain>
    </source>
</reference>
<sequence>MPQDTDAPAISCPRCGMESYYGMTIRHGWCANCLDFTVMEMNVDEPVTPPADVPIGDSVDRWEDYRRKVETAARTPCREAYAAAGWAAYNLSNLFAWGSEHAAIPGTIDSRRADLSRRLMHHAVVYQRTEFH</sequence>
<protein>
    <submittedName>
        <fullName evidence="1">Uncharacterized protein</fullName>
    </submittedName>
</protein>
<proteinExistence type="predicted"/>
<organism evidence="1 2">
    <name type="scientific">Kutzneria chonburiensis</name>
    <dbReference type="NCBI Taxonomy" id="1483604"/>
    <lineage>
        <taxon>Bacteria</taxon>
        <taxon>Bacillati</taxon>
        <taxon>Actinomycetota</taxon>
        <taxon>Actinomycetes</taxon>
        <taxon>Pseudonocardiales</taxon>
        <taxon>Pseudonocardiaceae</taxon>
        <taxon>Kutzneria</taxon>
    </lineage>
</organism>
<dbReference type="RefSeq" id="WP_273937320.1">
    <property type="nucleotide sequence ID" value="NZ_CP097263.1"/>
</dbReference>
<evidence type="ECO:0000313" key="1">
    <source>
        <dbReference type="EMBL" id="MFC0547085.1"/>
    </source>
</evidence>
<keyword evidence="2" id="KW-1185">Reference proteome</keyword>
<evidence type="ECO:0000313" key="2">
    <source>
        <dbReference type="Proteomes" id="UP001589810"/>
    </source>
</evidence>
<name>A0ABV6N3D6_9PSEU</name>
<dbReference type="Proteomes" id="UP001589810">
    <property type="component" value="Unassembled WGS sequence"/>
</dbReference>
<dbReference type="EMBL" id="JBHLUD010000013">
    <property type="protein sequence ID" value="MFC0547085.1"/>
    <property type="molecule type" value="Genomic_DNA"/>
</dbReference>
<comment type="caution">
    <text evidence="1">The sequence shown here is derived from an EMBL/GenBank/DDBJ whole genome shotgun (WGS) entry which is preliminary data.</text>
</comment>
<accession>A0ABV6N3D6</accession>